<evidence type="ECO:0000256" key="1">
    <source>
        <dbReference type="SAM" id="MobiDB-lite"/>
    </source>
</evidence>
<reference evidence="4" key="1">
    <citation type="journal article" date="2019" name="Int. J. Syst. Evol. Microbiol.">
        <title>The Global Catalogue of Microorganisms (GCM) 10K type strain sequencing project: providing services to taxonomists for standard genome sequencing and annotation.</title>
        <authorList>
            <consortium name="The Broad Institute Genomics Platform"/>
            <consortium name="The Broad Institute Genome Sequencing Center for Infectious Disease"/>
            <person name="Wu L."/>
            <person name="Ma J."/>
        </authorList>
    </citation>
    <scope>NUCLEOTIDE SEQUENCE [LARGE SCALE GENOMIC DNA]</scope>
    <source>
        <strain evidence="4">YIM 94188</strain>
    </source>
</reference>
<evidence type="ECO:0008006" key="5">
    <source>
        <dbReference type="Google" id="ProtNLM"/>
    </source>
</evidence>
<keyword evidence="2" id="KW-1133">Transmembrane helix</keyword>
<dbReference type="RefSeq" id="WP_136436824.1">
    <property type="nucleotide sequence ID" value="NZ_JBHSNS010000001.1"/>
</dbReference>
<gene>
    <name evidence="3" type="ORF">ACFPQB_01930</name>
</gene>
<organism evidence="3 4">
    <name type="scientific">Nocardioides vastitatis</name>
    <dbReference type="NCBI Taxonomy" id="2568655"/>
    <lineage>
        <taxon>Bacteria</taxon>
        <taxon>Bacillati</taxon>
        <taxon>Actinomycetota</taxon>
        <taxon>Actinomycetes</taxon>
        <taxon>Propionibacteriales</taxon>
        <taxon>Nocardioidaceae</taxon>
        <taxon>Nocardioides</taxon>
    </lineage>
</organism>
<feature type="transmembrane region" description="Helical" evidence="2">
    <location>
        <begin position="58"/>
        <end position="77"/>
    </location>
</feature>
<accession>A0ABW0ZG39</accession>
<feature type="region of interest" description="Disordered" evidence="1">
    <location>
        <begin position="1"/>
        <end position="22"/>
    </location>
</feature>
<dbReference type="Proteomes" id="UP001596072">
    <property type="component" value="Unassembled WGS sequence"/>
</dbReference>
<keyword evidence="2" id="KW-0472">Membrane</keyword>
<keyword evidence="2" id="KW-0812">Transmembrane</keyword>
<evidence type="ECO:0000313" key="4">
    <source>
        <dbReference type="Proteomes" id="UP001596072"/>
    </source>
</evidence>
<protein>
    <recommendedName>
        <fullName evidence="5">DUF2530 domain-containing protein</fullName>
    </recommendedName>
</protein>
<keyword evidence="4" id="KW-1185">Reference proteome</keyword>
<comment type="caution">
    <text evidence="3">The sequence shown here is derived from an EMBL/GenBank/DDBJ whole genome shotgun (WGS) entry which is preliminary data.</text>
</comment>
<sequence length="100" mass="10835">MSTYDDLGPELPREARPADPPWHPVNVGHLVMGVAFLGLAAVWALLASDTVQLENARWLLPMPWLVAGALGLATTVLRGRRRGRSGRMAGWHQDSPSSQG</sequence>
<proteinExistence type="predicted"/>
<evidence type="ECO:0000256" key="2">
    <source>
        <dbReference type="SAM" id="Phobius"/>
    </source>
</evidence>
<dbReference type="EMBL" id="JBHSNS010000001">
    <property type="protein sequence ID" value="MFC5727660.1"/>
    <property type="molecule type" value="Genomic_DNA"/>
</dbReference>
<feature type="transmembrane region" description="Helical" evidence="2">
    <location>
        <begin position="25"/>
        <end position="46"/>
    </location>
</feature>
<name>A0ABW0ZG39_9ACTN</name>
<evidence type="ECO:0000313" key="3">
    <source>
        <dbReference type="EMBL" id="MFC5727660.1"/>
    </source>
</evidence>